<feature type="domain" description="Phosphodiester glycosidase" evidence="2">
    <location>
        <begin position="154"/>
        <end position="344"/>
    </location>
</feature>
<feature type="transmembrane region" description="Helical" evidence="1">
    <location>
        <begin position="20"/>
        <end position="45"/>
    </location>
</feature>
<dbReference type="PIR" id="F97223">
    <property type="entry name" value="F97223"/>
</dbReference>
<dbReference type="EMBL" id="AE001437">
    <property type="protein sequence ID" value="AAK80577.1"/>
    <property type="molecule type" value="Genomic_DNA"/>
</dbReference>
<evidence type="ECO:0000313" key="3">
    <source>
        <dbReference type="EMBL" id="AAK80577.1"/>
    </source>
</evidence>
<evidence type="ECO:0000259" key="2">
    <source>
        <dbReference type="Pfam" id="PF09992"/>
    </source>
</evidence>
<dbReference type="STRING" id="272562.CA_C2630"/>
<dbReference type="AlphaFoldDB" id="Q97FU6"/>
<keyword evidence="1" id="KW-1133">Transmembrane helix</keyword>
<dbReference type="PANTHER" id="PTHR40446">
    <property type="entry name" value="N-ACETYLGLUCOSAMINE-1-PHOSPHODIESTER ALPHA-N-ACETYLGLUCOSAMINIDASE"/>
    <property type="match status" value="1"/>
</dbReference>
<dbReference type="PATRIC" id="fig|272562.8.peg.2819"/>
<gene>
    <name evidence="3" type="ordered locus">CA_C2630</name>
</gene>
<keyword evidence="1" id="KW-0812">Transmembrane</keyword>
<organism evidence="3 4">
    <name type="scientific">Clostridium acetobutylicum (strain ATCC 824 / DSM 792 / JCM 1419 / IAM 19013 / LMG 5710 / NBRC 13948 / NRRL B-527 / VKM B-1787 / 2291 / W)</name>
    <dbReference type="NCBI Taxonomy" id="272562"/>
    <lineage>
        <taxon>Bacteria</taxon>
        <taxon>Bacillati</taxon>
        <taxon>Bacillota</taxon>
        <taxon>Clostridia</taxon>
        <taxon>Eubacteriales</taxon>
        <taxon>Clostridiaceae</taxon>
        <taxon>Clostridium</taxon>
    </lineage>
</organism>
<dbReference type="eggNOG" id="COG4632">
    <property type="taxonomic scope" value="Bacteria"/>
</dbReference>
<evidence type="ECO:0000256" key="1">
    <source>
        <dbReference type="SAM" id="Phobius"/>
    </source>
</evidence>
<name>Q97FU6_CLOAB</name>
<dbReference type="RefSeq" id="WP_010965918.1">
    <property type="nucleotide sequence ID" value="NC_003030.1"/>
</dbReference>
<protein>
    <submittedName>
        <fullName evidence="3">Uncharaterized conserved protein, YOME B.subtilis ortholog</fullName>
    </submittedName>
</protein>
<dbReference type="HOGENOM" id="CLU_058779_0_0_9"/>
<dbReference type="KEGG" id="cac:CA_C2630"/>
<sequence length="347" mass="37775">MSKKSRKADKRTRYKKKKSIVKTIILFLAFEIIFTGVTVVPYSLYGPFTNVRNTIISTLMGTGAHKYMAKWFFSDAKIQSILQESSKSEATTKQSKNDVIKINTDSDITRMQVDGDGKFTANVLIIKDPNRVKIGYAAQIGYVGETTREMAKRYKAVAAINGGYFKDTSPNKQSGGVGAIPTGFIMSNGQIVYPQDNSNWSEITSEEENRALTIDKDGNLQVGGTYSPDQLIKSGIREAVITEPYLIKNGKNTIQANSVSGTNPRTAIGQRADKSIIFMVIDGRQGVKLGATVGDVQVLMHKLGAVNAACLDGGGSTAMYYNGEIINNPSNATGERAVPDIIYVEPK</sequence>
<evidence type="ECO:0000313" key="4">
    <source>
        <dbReference type="Proteomes" id="UP000000814"/>
    </source>
</evidence>
<dbReference type="InterPro" id="IPR018711">
    <property type="entry name" value="NAGPA"/>
</dbReference>
<dbReference type="Pfam" id="PF09992">
    <property type="entry name" value="NAGPA"/>
    <property type="match status" value="1"/>
</dbReference>
<keyword evidence="1" id="KW-0472">Membrane</keyword>
<accession>Q97FU6</accession>
<reference evidence="3 4" key="1">
    <citation type="journal article" date="2001" name="J. Bacteriol.">
        <title>Genome sequence and comparative analysis of the solvent-producing bacterium Clostridium acetobutylicum.</title>
        <authorList>
            <person name="Nolling J."/>
            <person name="Breton G."/>
            <person name="Omelchenko M.V."/>
            <person name="Makarova K.S."/>
            <person name="Zeng Q."/>
            <person name="Gibson R."/>
            <person name="Lee H.M."/>
            <person name="Dubois J."/>
            <person name="Qiu D."/>
            <person name="Hitti J."/>
            <person name="Wolf Y.I."/>
            <person name="Tatusov R.L."/>
            <person name="Sabathe F."/>
            <person name="Doucette-Stamm L."/>
            <person name="Soucaille P."/>
            <person name="Daly M.J."/>
            <person name="Bennett G.N."/>
            <person name="Koonin E.V."/>
            <person name="Smith D.R."/>
        </authorList>
    </citation>
    <scope>NUCLEOTIDE SEQUENCE [LARGE SCALE GENOMIC DNA]</scope>
    <source>
        <strain evidence="4">ATCC 824 / DSM 792 / JCM 1419 / LMG 5710 / VKM B-1787</strain>
    </source>
</reference>
<dbReference type="OrthoDB" id="9809781at2"/>
<proteinExistence type="predicted"/>
<dbReference type="PANTHER" id="PTHR40446:SF2">
    <property type="entry name" value="N-ACETYLGLUCOSAMINE-1-PHOSPHODIESTER ALPHA-N-ACETYLGLUCOSAMINIDASE"/>
    <property type="match status" value="1"/>
</dbReference>
<dbReference type="GeneID" id="44999098"/>
<keyword evidence="4" id="KW-1185">Reference proteome</keyword>
<dbReference type="Proteomes" id="UP000000814">
    <property type="component" value="Chromosome"/>
</dbReference>